<keyword evidence="3" id="KW-0808">Transferase</keyword>
<dbReference type="SUPFAM" id="SSF48576">
    <property type="entry name" value="Terpenoid synthases"/>
    <property type="match status" value="1"/>
</dbReference>
<evidence type="ECO:0000256" key="1">
    <source>
        <dbReference type="ARBA" id="ARBA00022723"/>
    </source>
</evidence>
<dbReference type="GO" id="GO:0046872">
    <property type="term" value="F:metal ion binding"/>
    <property type="evidence" value="ECO:0007669"/>
    <property type="project" value="UniProtKB-KW"/>
</dbReference>
<evidence type="ECO:0000256" key="2">
    <source>
        <dbReference type="ARBA" id="ARBA00022842"/>
    </source>
</evidence>
<dbReference type="eggNOG" id="COG0142">
    <property type="taxonomic scope" value="Bacteria"/>
</dbReference>
<organism evidence="4 5">
    <name type="scientific">Chloroflexus aurantiacus (strain ATCC 29366 / DSM 635 / J-10-fl)</name>
    <dbReference type="NCBI Taxonomy" id="324602"/>
    <lineage>
        <taxon>Bacteria</taxon>
        <taxon>Bacillati</taxon>
        <taxon>Chloroflexota</taxon>
        <taxon>Chloroflexia</taxon>
        <taxon>Chloroflexales</taxon>
        <taxon>Chloroflexineae</taxon>
        <taxon>Chloroflexaceae</taxon>
        <taxon>Chloroflexus</taxon>
    </lineage>
</organism>
<protein>
    <submittedName>
        <fullName evidence="4">Polyprenyl synthetase</fullName>
    </submittedName>
</protein>
<dbReference type="Proteomes" id="UP000002008">
    <property type="component" value="Chromosome"/>
</dbReference>
<dbReference type="Gene3D" id="1.10.600.10">
    <property type="entry name" value="Farnesyl Diphosphate Synthase"/>
    <property type="match status" value="1"/>
</dbReference>
<dbReference type="InterPro" id="IPR008949">
    <property type="entry name" value="Isoprenoid_synthase_dom_sf"/>
</dbReference>
<evidence type="ECO:0000313" key="5">
    <source>
        <dbReference type="Proteomes" id="UP000002008"/>
    </source>
</evidence>
<dbReference type="PANTHER" id="PTHR12001">
    <property type="entry name" value="GERANYLGERANYL PYROPHOSPHATE SYNTHASE"/>
    <property type="match status" value="1"/>
</dbReference>
<evidence type="ECO:0000256" key="3">
    <source>
        <dbReference type="RuleBase" id="RU004466"/>
    </source>
</evidence>
<dbReference type="EMBL" id="CP000909">
    <property type="protein sequence ID" value="ABY35072.1"/>
    <property type="molecule type" value="Genomic_DNA"/>
</dbReference>
<dbReference type="InterPro" id="IPR000092">
    <property type="entry name" value="Polyprenyl_synt"/>
</dbReference>
<dbReference type="EnsemblBacteria" id="ABY35072">
    <property type="protein sequence ID" value="ABY35072"/>
    <property type="gene ID" value="Caur_1855"/>
</dbReference>
<proteinExistence type="inferred from homology"/>
<accession>A9WDA5</accession>
<name>A9WDA5_CHLAA</name>
<reference evidence="5" key="1">
    <citation type="journal article" date="2011" name="BMC Genomics">
        <title>Complete genome sequence of the filamentous anoxygenic phototrophic bacterium Chloroflexus aurantiacus.</title>
        <authorList>
            <person name="Tang K.H."/>
            <person name="Barry K."/>
            <person name="Chertkov O."/>
            <person name="Dalin E."/>
            <person name="Han C.S."/>
            <person name="Hauser L.J."/>
            <person name="Honchak B.M."/>
            <person name="Karbach L.E."/>
            <person name="Land M.L."/>
            <person name="Lapidus A."/>
            <person name="Larimer F.W."/>
            <person name="Mikhailova N."/>
            <person name="Pitluck S."/>
            <person name="Pierson B.K."/>
            <person name="Blankenship R.E."/>
        </authorList>
    </citation>
    <scope>NUCLEOTIDE SEQUENCE [LARGE SCALE GENOMIC DNA]</scope>
    <source>
        <strain evidence="5">ATCC 29366 / DSM 635 / J-10-fl</strain>
    </source>
</reference>
<keyword evidence="1" id="KW-0479">Metal-binding</keyword>
<dbReference type="InParanoid" id="A9WDA5"/>
<dbReference type="CDD" id="cd00685">
    <property type="entry name" value="Trans_IPPS_HT"/>
    <property type="match status" value="1"/>
</dbReference>
<gene>
    <name evidence="4" type="ordered locus">Caur_1855</name>
</gene>
<dbReference type="GO" id="GO:0008299">
    <property type="term" value="P:isoprenoid biosynthetic process"/>
    <property type="evidence" value="ECO:0000318"/>
    <property type="project" value="GO_Central"/>
</dbReference>
<dbReference type="SFLD" id="SFLDG01017">
    <property type="entry name" value="Polyprenyl_Transferase_Like"/>
    <property type="match status" value="1"/>
</dbReference>
<dbReference type="PROSITE" id="PS00444">
    <property type="entry name" value="POLYPRENYL_SYNTHASE_2"/>
    <property type="match status" value="1"/>
</dbReference>
<dbReference type="GO" id="GO:0004659">
    <property type="term" value="F:prenyltransferase activity"/>
    <property type="evidence" value="ECO:0000318"/>
    <property type="project" value="GO_Central"/>
</dbReference>
<comment type="similarity">
    <text evidence="3">Belongs to the FPP/GGPP synthase family.</text>
</comment>
<dbReference type="Pfam" id="PF00348">
    <property type="entry name" value="polyprenyl_synt"/>
    <property type="match status" value="1"/>
</dbReference>
<dbReference type="PATRIC" id="fig|324602.8.peg.2118"/>
<dbReference type="InterPro" id="IPR033749">
    <property type="entry name" value="Polyprenyl_synt_CS"/>
</dbReference>
<dbReference type="SFLD" id="SFLDS00005">
    <property type="entry name" value="Isoprenoid_Synthase_Type_I"/>
    <property type="match status" value="1"/>
</dbReference>
<dbReference type="STRING" id="324602.Caur_1855"/>
<keyword evidence="2" id="KW-0460">Magnesium</keyword>
<dbReference type="KEGG" id="cau:Caur_1855"/>
<keyword evidence="5" id="KW-1185">Reference proteome</keyword>
<dbReference type="AlphaFoldDB" id="A9WDA5"/>
<evidence type="ECO:0000313" key="4">
    <source>
        <dbReference type="EMBL" id="ABY35072.1"/>
    </source>
</evidence>
<dbReference type="HOGENOM" id="CLU_014015_2_1_0"/>
<dbReference type="PROSITE" id="PS00723">
    <property type="entry name" value="POLYPRENYL_SYNTHASE_1"/>
    <property type="match status" value="1"/>
</dbReference>
<sequence>MNMTATPDVRYQIQAEMRAAFPVVEGRLSRFYAMQEYHLGWRNEDLTPADADPGKLIRPQLVLLACAAAGGDPQQALPLAAGIQLLHDFSLIHDDIEDDSAMRRGRRTLWHIWGLAHGINAGDAMFVIAHLAIHRLSERGLPAERVLSILRRFDEIILRICEGQYLDLSFEGDLSITPADYLTMIGGKTAALIAGAAELGARAAGADGETVAALADFGRAVGLAFQIEDDILGIWGAPEQTGKPFAADLYRRKVSLPVVHALTHSPERERLADLYRQPTLDEAAVMQAMAILDAAGSRAFCAAMANEHHQDAFKALDRLNPATAAAAAARNQLRSLTQRLIGRQA</sequence>
<dbReference type="PANTHER" id="PTHR12001:SF86">
    <property type="entry name" value="GERANYLGERANYL DIPHOSPHATE SYNTHASE"/>
    <property type="match status" value="1"/>
</dbReference>